<dbReference type="Pfam" id="PF02221">
    <property type="entry name" value="E1_DerP2_DerF2"/>
    <property type="match status" value="1"/>
</dbReference>
<dbReference type="InterPro" id="IPR003172">
    <property type="entry name" value="ML_dom"/>
</dbReference>
<feature type="domain" description="MD-2-related lipid-recognition" evidence="7">
    <location>
        <begin position="20"/>
        <end position="142"/>
    </location>
</feature>
<accession>A0A8J5TEF8</accession>
<dbReference type="FunFam" id="2.60.40.770:FF:000001">
    <property type="entry name" value="NPC intracellular cholesterol transporter 2"/>
    <property type="match status" value="1"/>
</dbReference>
<reference evidence="8" key="1">
    <citation type="journal article" date="2021" name="Sci. Adv.">
        <title>The American lobster genome reveals insights on longevity, neural, and immune adaptations.</title>
        <authorList>
            <person name="Polinski J.M."/>
            <person name="Zimin A.V."/>
            <person name="Clark K.F."/>
            <person name="Kohn A.B."/>
            <person name="Sadowski N."/>
            <person name="Timp W."/>
            <person name="Ptitsyn A."/>
            <person name="Khanna P."/>
            <person name="Romanova D.Y."/>
            <person name="Williams P."/>
            <person name="Greenwood S.J."/>
            <person name="Moroz L.L."/>
            <person name="Walt D.R."/>
            <person name="Bodnar A.G."/>
        </authorList>
    </citation>
    <scope>NUCLEOTIDE SEQUENCE</scope>
    <source>
        <strain evidence="8">GMGI-L3</strain>
    </source>
</reference>
<dbReference type="OrthoDB" id="6576058at2759"/>
<dbReference type="Proteomes" id="UP000747542">
    <property type="component" value="Unassembled WGS sequence"/>
</dbReference>
<evidence type="ECO:0000256" key="2">
    <source>
        <dbReference type="ARBA" id="ARBA00006370"/>
    </source>
</evidence>
<comment type="similarity">
    <text evidence="2">Belongs to the NPC2 family.</text>
</comment>
<dbReference type="EMBL" id="JAHLQT010007950">
    <property type="protein sequence ID" value="KAG7174090.1"/>
    <property type="molecule type" value="Genomic_DNA"/>
</dbReference>
<dbReference type="PANTHER" id="PTHR11306">
    <property type="entry name" value="NIEMANN PICK TYPE C2 PROTEIN NPC2-RELATED"/>
    <property type="match status" value="1"/>
</dbReference>
<keyword evidence="3" id="KW-0964">Secreted</keyword>
<evidence type="ECO:0000256" key="3">
    <source>
        <dbReference type="ARBA" id="ARBA00022525"/>
    </source>
</evidence>
<evidence type="ECO:0000313" key="9">
    <source>
        <dbReference type="Proteomes" id="UP000747542"/>
    </source>
</evidence>
<sequence>MHFSFIILAGVLGVASATIVQDCGSTAELKEVSISNCGTPPCVLKRGEDIIVDINFDNNVATETLTTKVTGTIGGIEIPWLGVVSDACTSLIEGDCPLEAGEEVKYSAKAPVLNEYPAVIVIVTWKLKDHDGKTTVCFVVPAQIV</sequence>
<evidence type="ECO:0000256" key="4">
    <source>
        <dbReference type="ARBA" id="ARBA00022729"/>
    </source>
</evidence>
<feature type="chain" id="PRO_5035168672" evidence="6">
    <location>
        <begin position="18"/>
        <end position="145"/>
    </location>
</feature>
<dbReference type="CDD" id="cd00916">
    <property type="entry name" value="Npc2_like"/>
    <property type="match status" value="1"/>
</dbReference>
<comment type="subcellular location">
    <subcellularLocation>
        <location evidence="1">Secreted</location>
    </subcellularLocation>
</comment>
<comment type="caution">
    <text evidence="8">The sequence shown here is derived from an EMBL/GenBank/DDBJ whole genome shotgun (WGS) entry which is preliminary data.</text>
</comment>
<feature type="signal peptide" evidence="6">
    <location>
        <begin position="1"/>
        <end position="17"/>
    </location>
</feature>
<name>A0A8J5TEF8_HOMAM</name>
<gene>
    <name evidence="8" type="primary">Npc2-L3</name>
    <name evidence="8" type="ORF">Hamer_G017818</name>
</gene>
<keyword evidence="5" id="KW-1015">Disulfide bond</keyword>
<evidence type="ECO:0000256" key="6">
    <source>
        <dbReference type="SAM" id="SignalP"/>
    </source>
</evidence>
<organism evidence="8 9">
    <name type="scientific">Homarus americanus</name>
    <name type="common">American lobster</name>
    <dbReference type="NCBI Taxonomy" id="6706"/>
    <lineage>
        <taxon>Eukaryota</taxon>
        <taxon>Metazoa</taxon>
        <taxon>Ecdysozoa</taxon>
        <taxon>Arthropoda</taxon>
        <taxon>Crustacea</taxon>
        <taxon>Multicrustacea</taxon>
        <taxon>Malacostraca</taxon>
        <taxon>Eumalacostraca</taxon>
        <taxon>Eucarida</taxon>
        <taxon>Decapoda</taxon>
        <taxon>Pleocyemata</taxon>
        <taxon>Astacidea</taxon>
        <taxon>Nephropoidea</taxon>
        <taxon>Nephropidae</taxon>
        <taxon>Homarus</taxon>
    </lineage>
</organism>
<evidence type="ECO:0000259" key="7">
    <source>
        <dbReference type="SMART" id="SM00737"/>
    </source>
</evidence>
<dbReference type="AlphaFoldDB" id="A0A8J5TEF8"/>
<evidence type="ECO:0000313" key="8">
    <source>
        <dbReference type="EMBL" id="KAG7174090.1"/>
    </source>
</evidence>
<evidence type="ECO:0000256" key="1">
    <source>
        <dbReference type="ARBA" id="ARBA00004613"/>
    </source>
</evidence>
<keyword evidence="9" id="KW-1185">Reference proteome</keyword>
<dbReference type="GO" id="GO:0032367">
    <property type="term" value="P:intracellular cholesterol transport"/>
    <property type="evidence" value="ECO:0007669"/>
    <property type="project" value="InterPro"/>
</dbReference>
<dbReference type="GO" id="GO:0032934">
    <property type="term" value="F:sterol binding"/>
    <property type="evidence" value="ECO:0007669"/>
    <property type="project" value="InterPro"/>
</dbReference>
<dbReference type="PANTHER" id="PTHR11306:SF68">
    <property type="entry name" value="NPC INTRACELLULAR CHOLESTEROL TRANSPORTER 2"/>
    <property type="match status" value="1"/>
</dbReference>
<proteinExistence type="inferred from homology"/>
<protein>
    <submittedName>
        <fullName evidence="8">NPC intracellular cholesterol transporter 2-like 3</fullName>
    </submittedName>
</protein>
<dbReference type="SMART" id="SM00737">
    <property type="entry name" value="ML"/>
    <property type="match status" value="1"/>
</dbReference>
<keyword evidence="4 6" id="KW-0732">Signal</keyword>
<dbReference type="GO" id="GO:0005576">
    <property type="term" value="C:extracellular region"/>
    <property type="evidence" value="ECO:0007669"/>
    <property type="project" value="UniProtKB-SubCell"/>
</dbReference>
<dbReference type="InterPro" id="IPR033916">
    <property type="entry name" value="ML_Npc2-like"/>
</dbReference>
<dbReference type="InterPro" id="IPR039670">
    <property type="entry name" value="NPC2-like"/>
</dbReference>
<evidence type="ECO:0000256" key="5">
    <source>
        <dbReference type="ARBA" id="ARBA00023157"/>
    </source>
</evidence>